<organism evidence="7 8">
    <name type="scientific">Levilinea saccharolytica</name>
    <dbReference type="NCBI Taxonomy" id="229921"/>
    <lineage>
        <taxon>Bacteria</taxon>
        <taxon>Bacillati</taxon>
        <taxon>Chloroflexota</taxon>
        <taxon>Anaerolineae</taxon>
        <taxon>Anaerolineales</taxon>
        <taxon>Anaerolineaceae</taxon>
        <taxon>Levilinea</taxon>
    </lineage>
</organism>
<dbReference type="InterPro" id="IPR003439">
    <property type="entry name" value="ABC_transporter-like_ATP-bd"/>
</dbReference>
<dbReference type="SUPFAM" id="SSF52540">
    <property type="entry name" value="P-loop containing nucleoside triphosphate hydrolases"/>
    <property type="match status" value="1"/>
</dbReference>
<feature type="domain" description="ABC transporter" evidence="6">
    <location>
        <begin position="8"/>
        <end position="239"/>
    </location>
</feature>
<keyword evidence="5" id="KW-0029">Amino-acid transport</keyword>
<evidence type="ECO:0000256" key="1">
    <source>
        <dbReference type="ARBA" id="ARBA00005417"/>
    </source>
</evidence>
<evidence type="ECO:0000313" key="7">
    <source>
        <dbReference type="EMBL" id="KPL90242.1"/>
    </source>
</evidence>
<accession>A0A0N8GSU1</accession>
<reference evidence="7 8" key="1">
    <citation type="submission" date="2015-07" db="EMBL/GenBank/DDBJ databases">
        <title>Genome sequence of Levilinea saccharolytica DSM 16555.</title>
        <authorList>
            <person name="Hemp J."/>
            <person name="Ward L.M."/>
            <person name="Pace L.A."/>
            <person name="Fischer W.W."/>
        </authorList>
    </citation>
    <scope>NUCLEOTIDE SEQUENCE [LARGE SCALE GENOMIC DNA]</scope>
    <source>
        <strain evidence="7 8">KIBI-1</strain>
    </source>
</reference>
<dbReference type="PANTHER" id="PTHR43820">
    <property type="entry name" value="HIGH-AFFINITY BRANCHED-CHAIN AMINO ACID TRANSPORT ATP-BINDING PROTEIN LIVF"/>
    <property type="match status" value="1"/>
</dbReference>
<dbReference type="InterPro" id="IPR052156">
    <property type="entry name" value="BCAA_Transport_ATP-bd_LivF"/>
</dbReference>
<dbReference type="InterPro" id="IPR030660">
    <property type="entry name" value="ABC_branched_ATPase_LivF/BraG"/>
</dbReference>
<dbReference type="CDD" id="cd03224">
    <property type="entry name" value="ABC_TM1139_LivF_branched"/>
    <property type="match status" value="1"/>
</dbReference>
<evidence type="ECO:0000256" key="3">
    <source>
        <dbReference type="ARBA" id="ARBA00022741"/>
    </source>
</evidence>
<dbReference type="RefSeq" id="WP_062418105.1">
    <property type="nucleotide sequence ID" value="NZ_DF967974.1"/>
</dbReference>
<dbReference type="PROSITE" id="PS50893">
    <property type="entry name" value="ABC_TRANSPORTER_2"/>
    <property type="match status" value="1"/>
</dbReference>
<dbReference type="PROSITE" id="PS00211">
    <property type="entry name" value="ABC_TRANSPORTER_1"/>
    <property type="match status" value="1"/>
</dbReference>
<keyword evidence="8" id="KW-1185">Reference proteome</keyword>
<dbReference type="OrthoDB" id="9776369at2"/>
<dbReference type="InterPro" id="IPR003593">
    <property type="entry name" value="AAA+_ATPase"/>
</dbReference>
<name>A0A0N8GSU1_9CHLR</name>
<dbReference type="GO" id="GO:0015658">
    <property type="term" value="F:branched-chain amino acid transmembrane transporter activity"/>
    <property type="evidence" value="ECO:0007669"/>
    <property type="project" value="InterPro"/>
</dbReference>
<dbReference type="Proteomes" id="UP000050501">
    <property type="component" value="Unassembled WGS sequence"/>
</dbReference>
<evidence type="ECO:0000256" key="5">
    <source>
        <dbReference type="ARBA" id="ARBA00022970"/>
    </source>
</evidence>
<dbReference type="InterPro" id="IPR017871">
    <property type="entry name" value="ABC_transporter-like_CS"/>
</dbReference>
<gene>
    <name evidence="7" type="ORF">ADN01_02580</name>
</gene>
<dbReference type="Pfam" id="PF00005">
    <property type="entry name" value="ABC_tran"/>
    <property type="match status" value="1"/>
</dbReference>
<protein>
    <submittedName>
        <fullName evidence="7">Amino acid ABC transporter ATPase</fullName>
    </submittedName>
</protein>
<comment type="caution">
    <text evidence="7">The sequence shown here is derived from an EMBL/GenBank/DDBJ whole genome shotgun (WGS) entry which is preliminary data.</text>
</comment>
<dbReference type="SMART" id="SM00382">
    <property type="entry name" value="AAA"/>
    <property type="match status" value="1"/>
</dbReference>
<proteinExistence type="inferred from homology"/>
<dbReference type="STRING" id="229921.ADN01_02580"/>
<dbReference type="InterPro" id="IPR027417">
    <property type="entry name" value="P-loop_NTPase"/>
</dbReference>
<evidence type="ECO:0000256" key="4">
    <source>
        <dbReference type="ARBA" id="ARBA00022840"/>
    </source>
</evidence>
<evidence type="ECO:0000256" key="2">
    <source>
        <dbReference type="ARBA" id="ARBA00022448"/>
    </source>
</evidence>
<dbReference type="EMBL" id="LGCM01000012">
    <property type="protein sequence ID" value="KPL90242.1"/>
    <property type="molecule type" value="Genomic_DNA"/>
</dbReference>
<keyword evidence="3" id="KW-0547">Nucleotide-binding</keyword>
<dbReference type="PANTHER" id="PTHR43820:SF4">
    <property type="entry name" value="HIGH-AFFINITY BRANCHED-CHAIN AMINO ACID TRANSPORT ATP-BINDING PROTEIN LIVF"/>
    <property type="match status" value="1"/>
</dbReference>
<dbReference type="GO" id="GO:0015807">
    <property type="term" value="P:L-amino acid transport"/>
    <property type="evidence" value="ECO:0007669"/>
    <property type="project" value="TreeGrafter"/>
</dbReference>
<dbReference type="PIRSF" id="PIRSF039137">
    <property type="entry name" value="ABC_branched_ATPase"/>
    <property type="match status" value="1"/>
</dbReference>
<evidence type="ECO:0000313" key="8">
    <source>
        <dbReference type="Proteomes" id="UP000050501"/>
    </source>
</evidence>
<dbReference type="PATRIC" id="fig|229921.5.peg.3143"/>
<dbReference type="Gene3D" id="3.40.50.300">
    <property type="entry name" value="P-loop containing nucleotide triphosphate hydrolases"/>
    <property type="match status" value="1"/>
</dbReference>
<sequence>MSAADVLLSVQDLQVSYNNIRAVKGISFDVHEGEIVSLIGANGAGKSSTLRAISGLIPYTGTIAFQGKDLHKIPADQLVALGIAQVPEGRGIFGNLTVYENLKLATWQRKDKQELPKDYERVFTIFPRLKERRSQQAGTLSGGEQQMLAVGRALMSRGRVMLLDEPSMGLAPVLVREIFRIILEINKTGTTILLVEQNANMALRVANRGYVLETGVITLSGSGSELLGNPRVKEAYLGG</sequence>
<comment type="similarity">
    <text evidence="1">Belongs to the ABC transporter superfamily.</text>
</comment>
<dbReference type="GO" id="GO:0016887">
    <property type="term" value="F:ATP hydrolysis activity"/>
    <property type="evidence" value="ECO:0007669"/>
    <property type="project" value="InterPro"/>
</dbReference>
<dbReference type="GO" id="GO:0005524">
    <property type="term" value="F:ATP binding"/>
    <property type="evidence" value="ECO:0007669"/>
    <property type="project" value="UniProtKB-KW"/>
</dbReference>
<evidence type="ECO:0000259" key="6">
    <source>
        <dbReference type="PROSITE" id="PS50893"/>
    </source>
</evidence>
<keyword evidence="4" id="KW-0067">ATP-binding</keyword>
<keyword evidence="2" id="KW-0813">Transport</keyword>
<dbReference type="AlphaFoldDB" id="A0A0N8GSU1"/>